<dbReference type="RefSeq" id="WP_058453102.1">
    <property type="nucleotide sequence ID" value="NZ_CAAAIB010000014.1"/>
</dbReference>
<sequence>MPMPHVSLGKFKIAPFKDPALQPYGAFANTTPSGAYPIKQTVMLDGKPREFVWPSSEHAYHAQKILHLKNTLGDKHPAQKTLTLMLNEIEKTHAGTGKEYKPRQDYDPLVNKYLNQLKADGLNLTDKNSFDALCEADFHATLNKNGKKKGIDFMRTVISLKLQQHSELRKIAMQCAREGVLPVEISDKDVNWATGPNGEGLNMLGIIILEEGNKLLRQNGETPRIPNPAQAFQELQRDHSASLAHSVQVKNLTLGGANQVPPRASRGNFVFKGGNHYVAPILSASEIENSLKKGTIPLVSNKETIFDGCLKLGINKTQASNLLATYSVKSVMGNLDTSVNVQMVNNSRANQTGHDPQAMKIKFSSQKEAQEFCQRLYKDYGIHSHTHGPGKMKTPQNGSVFLTKNDLDKLAQSSQLSKQPGVGKSAYDTLAKSFVDNTPAPVADKKAAHSAGMRSR</sequence>
<name>A0A0W0VY05_9GAMM</name>
<dbReference type="SUPFAM" id="SSF143990">
    <property type="entry name" value="YbiA-like"/>
    <property type="match status" value="1"/>
</dbReference>
<dbReference type="EMBL" id="LNYL01000048">
    <property type="protein sequence ID" value="KTD24857.1"/>
    <property type="molecule type" value="Genomic_DNA"/>
</dbReference>
<keyword evidence="3" id="KW-1185">Reference proteome</keyword>
<feature type="region of interest" description="Disordered" evidence="1">
    <location>
        <begin position="435"/>
        <end position="456"/>
    </location>
</feature>
<reference evidence="2 3" key="1">
    <citation type="submission" date="2015-11" db="EMBL/GenBank/DDBJ databases">
        <title>Genomic analysis of 38 Legionella species identifies large and diverse effector repertoires.</title>
        <authorList>
            <person name="Burstein D."/>
            <person name="Amaro F."/>
            <person name="Zusman T."/>
            <person name="Lifshitz Z."/>
            <person name="Cohen O."/>
            <person name="Gilbert J.A."/>
            <person name="Pupko T."/>
            <person name="Shuman H.A."/>
            <person name="Segal G."/>
        </authorList>
    </citation>
    <scope>NUCLEOTIDE SEQUENCE [LARGE SCALE GENOMIC DNA]</scope>
    <source>
        <strain evidence="2 3">PX-1-G2-E2</strain>
    </source>
</reference>
<evidence type="ECO:0000313" key="2">
    <source>
        <dbReference type="EMBL" id="KTD24857.1"/>
    </source>
</evidence>
<dbReference type="InterPro" id="IPR037238">
    <property type="entry name" value="YbiA-like_sf"/>
</dbReference>
<dbReference type="AlphaFoldDB" id="A0A0W0VY05"/>
<evidence type="ECO:0000256" key="1">
    <source>
        <dbReference type="SAM" id="MobiDB-lite"/>
    </source>
</evidence>
<evidence type="ECO:0008006" key="4">
    <source>
        <dbReference type="Google" id="ProtNLM"/>
    </source>
</evidence>
<dbReference type="Proteomes" id="UP000054908">
    <property type="component" value="Unassembled WGS sequence"/>
</dbReference>
<organism evidence="2 3">
    <name type="scientific">Legionella maceachernii</name>
    <dbReference type="NCBI Taxonomy" id="466"/>
    <lineage>
        <taxon>Bacteria</taxon>
        <taxon>Pseudomonadati</taxon>
        <taxon>Pseudomonadota</taxon>
        <taxon>Gammaproteobacteria</taxon>
        <taxon>Legionellales</taxon>
        <taxon>Legionellaceae</taxon>
        <taxon>Legionella</taxon>
    </lineage>
</organism>
<protein>
    <recommendedName>
        <fullName evidence="4">Riboflavin biosynthesis intermediates N-glycosidase</fullName>
    </recommendedName>
</protein>
<dbReference type="PATRIC" id="fig|466.6.peg.2546"/>
<comment type="caution">
    <text evidence="2">The sequence shown here is derived from an EMBL/GenBank/DDBJ whole genome shotgun (WGS) entry which is preliminary data.</text>
</comment>
<evidence type="ECO:0000313" key="3">
    <source>
        <dbReference type="Proteomes" id="UP000054908"/>
    </source>
</evidence>
<gene>
    <name evidence="2" type="ORF">Lmac_2394</name>
</gene>
<proteinExistence type="predicted"/>
<dbReference type="OrthoDB" id="5650400at2"/>
<dbReference type="Gene3D" id="1.10.357.40">
    <property type="entry name" value="YbiA-like"/>
    <property type="match status" value="1"/>
</dbReference>
<accession>A0A0W0VY05</accession>
<dbReference type="STRING" id="466.Lmac_2394"/>